<feature type="region of interest" description="Disordered" evidence="1">
    <location>
        <begin position="1"/>
        <end position="28"/>
    </location>
</feature>
<name>A0A940MRH8_9PROT</name>
<dbReference type="Proteomes" id="UP000677537">
    <property type="component" value="Unassembled WGS sequence"/>
</dbReference>
<reference evidence="2" key="1">
    <citation type="submission" date="2021-03" db="EMBL/GenBank/DDBJ databases">
        <authorList>
            <person name="So Y."/>
        </authorList>
    </citation>
    <scope>NUCLEOTIDE SEQUENCE</scope>
    <source>
        <strain evidence="2">SG15</strain>
    </source>
</reference>
<keyword evidence="3" id="KW-1185">Reference proteome</keyword>
<organism evidence="2 3">
    <name type="scientific">Roseomonas indoligenes</name>
    <dbReference type="NCBI Taxonomy" id="2820811"/>
    <lineage>
        <taxon>Bacteria</taxon>
        <taxon>Pseudomonadati</taxon>
        <taxon>Pseudomonadota</taxon>
        <taxon>Alphaproteobacteria</taxon>
        <taxon>Acetobacterales</taxon>
        <taxon>Roseomonadaceae</taxon>
        <taxon>Roseomonas</taxon>
    </lineage>
</organism>
<gene>
    <name evidence="2" type="ORF">J5Y10_05035</name>
</gene>
<dbReference type="AlphaFoldDB" id="A0A940MRH8"/>
<comment type="caution">
    <text evidence="2">The sequence shown here is derived from an EMBL/GenBank/DDBJ whole genome shotgun (WGS) entry which is preliminary data.</text>
</comment>
<dbReference type="RefSeq" id="WP_209371403.1">
    <property type="nucleotide sequence ID" value="NZ_JAGIZA010000003.1"/>
</dbReference>
<sequence length="64" mass="6902">MGTAAQPDPRLPLTQTTPFLPASSPPCPPDFWDRVAREVARLMMERQGVDLLRSPVAMAAGVSP</sequence>
<dbReference type="EMBL" id="JAGIZA010000003">
    <property type="protein sequence ID" value="MBP0492139.1"/>
    <property type="molecule type" value="Genomic_DNA"/>
</dbReference>
<accession>A0A940MRH8</accession>
<proteinExistence type="predicted"/>
<evidence type="ECO:0000256" key="1">
    <source>
        <dbReference type="SAM" id="MobiDB-lite"/>
    </source>
</evidence>
<protein>
    <submittedName>
        <fullName evidence="2">Uncharacterized protein</fullName>
    </submittedName>
</protein>
<evidence type="ECO:0000313" key="2">
    <source>
        <dbReference type="EMBL" id="MBP0492139.1"/>
    </source>
</evidence>
<evidence type="ECO:0000313" key="3">
    <source>
        <dbReference type="Proteomes" id="UP000677537"/>
    </source>
</evidence>